<name>A0ABW0C4C9_9FLAO</name>
<dbReference type="PIRSF" id="PIRSF029038">
    <property type="entry name" value="Mtase_YbiN_prd"/>
    <property type="match status" value="1"/>
</dbReference>
<gene>
    <name evidence="6 7" type="primary">rlmF</name>
    <name evidence="7" type="ORF">ACFPH8_06900</name>
</gene>
<comment type="function">
    <text evidence="6">Specifically methylates the adenine in position 1618 of 23S rRNA.</text>
</comment>
<evidence type="ECO:0000256" key="1">
    <source>
        <dbReference type="ARBA" id="ARBA00022490"/>
    </source>
</evidence>
<dbReference type="HAMAP" id="MF_01848">
    <property type="entry name" value="23SrRNA_methyltr_F"/>
    <property type="match status" value="1"/>
</dbReference>
<comment type="catalytic activity">
    <reaction evidence="6">
        <text>adenosine(1618) in 23S rRNA + S-adenosyl-L-methionine = N(6)-methyladenosine(1618) in 23S rRNA + S-adenosyl-L-homocysteine + H(+)</text>
        <dbReference type="Rhea" id="RHEA:16497"/>
        <dbReference type="Rhea" id="RHEA-COMP:10229"/>
        <dbReference type="Rhea" id="RHEA-COMP:10231"/>
        <dbReference type="ChEBI" id="CHEBI:15378"/>
        <dbReference type="ChEBI" id="CHEBI:57856"/>
        <dbReference type="ChEBI" id="CHEBI:59789"/>
        <dbReference type="ChEBI" id="CHEBI:74411"/>
        <dbReference type="ChEBI" id="CHEBI:74449"/>
        <dbReference type="EC" id="2.1.1.181"/>
    </reaction>
</comment>
<evidence type="ECO:0000256" key="2">
    <source>
        <dbReference type="ARBA" id="ARBA00022552"/>
    </source>
</evidence>
<evidence type="ECO:0000256" key="6">
    <source>
        <dbReference type="HAMAP-Rule" id="MF_01848"/>
    </source>
</evidence>
<dbReference type="InterPro" id="IPR029063">
    <property type="entry name" value="SAM-dependent_MTases_sf"/>
</dbReference>
<dbReference type="InterPro" id="IPR010286">
    <property type="entry name" value="METTL16/RlmF"/>
</dbReference>
<evidence type="ECO:0000313" key="7">
    <source>
        <dbReference type="EMBL" id="MFC5195054.1"/>
    </source>
</evidence>
<keyword evidence="5 6" id="KW-0949">S-adenosyl-L-methionine</keyword>
<dbReference type="InterPro" id="IPR016909">
    <property type="entry name" value="rRNA_lsu_MeTfrase_F"/>
</dbReference>
<comment type="subcellular location">
    <subcellularLocation>
        <location evidence="6">Cytoplasm</location>
    </subcellularLocation>
</comment>
<evidence type="ECO:0000256" key="3">
    <source>
        <dbReference type="ARBA" id="ARBA00022603"/>
    </source>
</evidence>
<protein>
    <recommendedName>
        <fullName evidence="6">Ribosomal RNA large subunit methyltransferase F</fullName>
        <ecNumber evidence="6">2.1.1.181</ecNumber>
    </recommendedName>
    <alternativeName>
        <fullName evidence="6">23S rRNA mA1618 methyltransferase</fullName>
    </alternativeName>
    <alternativeName>
        <fullName evidence="6">rRNA adenine N-6-methyltransferase</fullName>
    </alternativeName>
</protein>
<comment type="caution">
    <text evidence="7">The sequence shown here is derived from an EMBL/GenBank/DDBJ whole genome shotgun (WGS) entry which is preliminary data.</text>
</comment>
<dbReference type="SUPFAM" id="SSF53335">
    <property type="entry name" value="S-adenosyl-L-methionine-dependent methyltransferases"/>
    <property type="match status" value="1"/>
</dbReference>
<dbReference type="EC" id="2.1.1.181" evidence="6"/>
<evidence type="ECO:0000256" key="5">
    <source>
        <dbReference type="ARBA" id="ARBA00022691"/>
    </source>
</evidence>
<evidence type="ECO:0000313" key="8">
    <source>
        <dbReference type="Proteomes" id="UP001596162"/>
    </source>
</evidence>
<accession>A0ABW0C4C9</accession>
<dbReference type="PANTHER" id="PTHR13393">
    <property type="entry name" value="SAM-DEPENDENT METHYLTRANSFERASE"/>
    <property type="match status" value="1"/>
</dbReference>
<keyword evidence="8" id="KW-1185">Reference proteome</keyword>
<keyword evidence="2 6" id="KW-0698">rRNA processing</keyword>
<keyword evidence="1 6" id="KW-0963">Cytoplasm</keyword>
<reference evidence="8" key="1">
    <citation type="journal article" date="2019" name="Int. J. Syst. Evol. Microbiol.">
        <title>The Global Catalogue of Microorganisms (GCM) 10K type strain sequencing project: providing services to taxonomists for standard genome sequencing and annotation.</title>
        <authorList>
            <consortium name="The Broad Institute Genomics Platform"/>
            <consortium name="The Broad Institute Genome Sequencing Center for Infectious Disease"/>
            <person name="Wu L."/>
            <person name="Ma J."/>
        </authorList>
    </citation>
    <scope>NUCLEOTIDE SEQUENCE [LARGE SCALE GENOMIC DNA]</scope>
    <source>
        <strain evidence="8">JCM 17978</strain>
    </source>
</reference>
<comment type="similarity">
    <text evidence="6">Belongs to the methyltransferase superfamily. METTL16/RlmF family.</text>
</comment>
<dbReference type="EMBL" id="JBHSLA010000002">
    <property type="protein sequence ID" value="MFC5195054.1"/>
    <property type="molecule type" value="Genomic_DNA"/>
</dbReference>
<dbReference type="NCBIfam" id="NF008725">
    <property type="entry name" value="PRK11727.1"/>
    <property type="match status" value="1"/>
</dbReference>
<proteinExistence type="inferred from homology"/>
<evidence type="ECO:0000256" key="4">
    <source>
        <dbReference type="ARBA" id="ARBA00022679"/>
    </source>
</evidence>
<dbReference type="GO" id="GO:0052907">
    <property type="term" value="F:23S rRNA (adenine(1618)-N(6))-methyltransferase activity"/>
    <property type="evidence" value="ECO:0007669"/>
    <property type="project" value="UniProtKB-EC"/>
</dbReference>
<dbReference type="Proteomes" id="UP001596162">
    <property type="component" value="Unassembled WGS sequence"/>
</dbReference>
<dbReference type="Pfam" id="PF05971">
    <property type="entry name" value="Methyltransf_10"/>
    <property type="match status" value="1"/>
</dbReference>
<dbReference type="RefSeq" id="WP_376859600.1">
    <property type="nucleotide sequence ID" value="NZ_JBHSLA010000002.1"/>
</dbReference>
<dbReference type="Gene3D" id="3.40.50.150">
    <property type="entry name" value="Vaccinia Virus protein VP39"/>
    <property type="match status" value="1"/>
</dbReference>
<dbReference type="PANTHER" id="PTHR13393:SF0">
    <property type="entry name" value="RNA N6-ADENOSINE-METHYLTRANSFERASE METTL16"/>
    <property type="match status" value="1"/>
</dbReference>
<keyword evidence="3 6" id="KW-0489">Methyltransferase</keyword>
<organism evidence="7 8">
    <name type="scientific">Bizionia hallyeonensis</name>
    <dbReference type="NCBI Taxonomy" id="1123757"/>
    <lineage>
        <taxon>Bacteria</taxon>
        <taxon>Pseudomonadati</taxon>
        <taxon>Bacteroidota</taxon>
        <taxon>Flavobacteriia</taxon>
        <taxon>Flavobacteriales</taxon>
        <taxon>Flavobacteriaceae</taxon>
        <taxon>Bizionia</taxon>
    </lineage>
</organism>
<keyword evidence="4 6" id="KW-0808">Transferase</keyword>
<sequence>MHPNNKHLKSYDFVRLIHANPDLKPFVFTNKFQTKTIDFSLSDAVYQLNKAILISDYGLTDYQLPKGYLCPPIPGRADYLHYLNDLITSETLPVKGLDIGVGANAIYPILGAKLYQWRMVGADINKQSVEIAQNNINLNSSLEGLVEIRFQENPAYIFSNIIKPEEYYHFTMCNPPFHASEQEALKGTQRKLKNLNLDKKAALNFGGQSYELWCNGGEALFIKRMIKESKTFSNQVGWFTTLVSKAANLPKLIKQLDKLEATHQVIDMAQGQKVSRILAWQFSN</sequence>